<accession>A0A0L8GPU7</accession>
<dbReference type="InterPro" id="IPR052942">
    <property type="entry name" value="LPS_cholinephosphotransferase"/>
</dbReference>
<organism evidence="3">
    <name type="scientific">Octopus bimaculoides</name>
    <name type="common">California two-spotted octopus</name>
    <dbReference type="NCBI Taxonomy" id="37653"/>
    <lineage>
        <taxon>Eukaryota</taxon>
        <taxon>Metazoa</taxon>
        <taxon>Spiralia</taxon>
        <taxon>Lophotrochozoa</taxon>
        <taxon>Mollusca</taxon>
        <taxon>Cephalopoda</taxon>
        <taxon>Coleoidea</taxon>
        <taxon>Octopodiformes</taxon>
        <taxon>Octopoda</taxon>
        <taxon>Incirrata</taxon>
        <taxon>Octopodidae</taxon>
        <taxon>Octopus</taxon>
    </lineage>
</organism>
<dbReference type="AlphaFoldDB" id="A0A0L8GPU7"/>
<gene>
    <name evidence="3" type="ORF">OCBIM_22030157mg</name>
</gene>
<feature type="transmembrane region" description="Helical" evidence="1">
    <location>
        <begin position="20"/>
        <end position="38"/>
    </location>
</feature>
<dbReference type="PANTHER" id="PTHR43404">
    <property type="entry name" value="LIPOPOLYSACCHARIDE CHOLINEPHOSPHOTRANSFERASE LICD"/>
    <property type="match status" value="1"/>
</dbReference>
<keyword evidence="1" id="KW-0812">Transmembrane</keyword>
<feature type="domain" description="LicD/FKTN/FKRP nucleotidyltransferase" evidence="2">
    <location>
        <begin position="74"/>
        <end position="116"/>
    </location>
</feature>
<evidence type="ECO:0000313" key="3">
    <source>
        <dbReference type="EMBL" id="KOF78902.1"/>
    </source>
</evidence>
<reference evidence="3" key="1">
    <citation type="submission" date="2015-07" db="EMBL/GenBank/DDBJ databases">
        <title>MeaNS - Measles Nucleotide Surveillance Program.</title>
        <authorList>
            <person name="Tran T."/>
            <person name="Druce J."/>
        </authorList>
    </citation>
    <scope>NUCLEOTIDE SEQUENCE</scope>
    <source>
        <strain evidence="3">UCB-OBI-ISO-001</strain>
        <tissue evidence="3">Gonad</tissue>
    </source>
</reference>
<protein>
    <recommendedName>
        <fullName evidence="2">LicD/FKTN/FKRP nucleotidyltransferase domain-containing protein</fullName>
    </recommendedName>
</protein>
<sequence length="276" mass="33062">MSFWQPCNILISTLRRFRRFFFILAAFVVIATVNHFYMRTSPPSSIKEFQPRVTATEYRLLLTLTRIFAKAADTENLVYFLYGGSLLGSYRHHGFIPWDDDIDVIMNSSQKEEIRRALSAYEPKYKLYAPPHKQWKFYRADSEALKEKPFRWPYIDIFFFQEDATHIWDEFFWYQFTYVYDKKRVFPLQKRPFDNLSLPAPCDTESFLGTYAADMCRTNAFSHKEERWLYRQAQLPCYQLRDSFPLVQRTKTDDGWTEVLWNGSIAVQYFYSPHAC</sequence>
<keyword evidence="1" id="KW-1133">Transmembrane helix</keyword>
<name>A0A0L8GPU7_OCTBM</name>
<dbReference type="Pfam" id="PF04991">
    <property type="entry name" value="LicD"/>
    <property type="match status" value="1"/>
</dbReference>
<dbReference type="PANTHER" id="PTHR43404:SF2">
    <property type="entry name" value="LIPOPOLYSACCHARIDE CHOLINEPHOSPHOTRANSFERASE LICD"/>
    <property type="match status" value="1"/>
</dbReference>
<dbReference type="KEGG" id="obi:106875517"/>
<dbReference type="InterPro" id="IPR007074">
    <property type="entry name" value="LicD/FKTN/FKRP_NTP_transf"/>
</dbReference>
<keyword evidence="1" id="KW-0472">Membrane</keyword>
<dbReference type="EMBL" id="KQ420911">
    <property type="protein sequence ID" value="KOF78902.1"/>
    <property type="molecule type" value="Genomic_DNA"/>
</dbReference>
<evidence type="ECO:0000256" key="1">
    <source>
        <dbReference type="SAM" id="Phobius"/>
    </source>
</evidence>
<dbReference type="OMA" id="QEDATHI"/>
<proteinExistence type="predicted"/>
<dbReference type="GO" id="GO:0009100">
    <property type="term" value="P:glycoprotein metabolic process"/>
    <property type="evidence" value="ECO:0007669"/>
    <property type="project" value="UniProtKB-ARBA"/>
</dbReference>
<evidence type="ECO:0000259" key="2">
    <source>
        <dbReference type="Pfam" id="PF04991"/>
    </source>
</evidence>
<dbReference type="OrthoDB" id="444255at2759"/>